<dbReference type="AlphaFoldDB" id="A0A8J6IW51"/>
<organism evidence="5 6">
    <name type="scientific">Neptunicella marina</name>
    <dbReference type="NCBI Taxonomy" id="2125989"/>
    <lineage>
        <taxon>Bacteria</taxon>
        <taxon>Pseudomonadati</taxon>
        <taxon>Pseudomonadota</taxon>
        <taxon>Gammaproteobacteria</taxon>
        <taxon>Alteromonadales</taxon>
        <taxon>Alteromonadaceae</taxon>
        <taxon>Neptunicella</taxon>
    </lineage>
</organism>
<protein>
    <submittedName>
        <fullName evidence="5">Flagella assembly protein FlgT</fullName>
    </submittedName>
</protein>
<name>A0A8J6IW51_9ALTE</name>
<feature type="domain" description="Flagellar assembly protein T N-terminal" evidence="4">
    <location>
        <begin position="23"/>
        <end position="108"/>
    </location>
</feature>
<dbReference type="Pfam" id="PF16539">
    <property type="entry name" value="FlgT_M"/>
    <property type="match status" value="1"/>
</dbReference>
<dbReference type="Gene3D" id="2.40.10.410">
    <property type="entry name" value="FlgT, C-terminal domain"/>
    <property type="match status" value="1"/>
</dbReference>
<comment type="caution">
    <text evidence="5">The sequence shown here is derived from an EMBL/GenBank/DDBJ whole genome shotgun (WGS) entry which is preliminary data.</text>
</comment>
<reference evidence="5" key="2">
    <citation type="submission" date="2020-08" db="EMBL/GenBank/DDBJ databases">
        <authorList>
            <person name="Lai Q."/>
        </authorList>
    </citation>
    <scope>NUCLEOTIDE SEQUENCE</scope>
    <source>
        <strain evidence="5">S27-2</strain>
    </source>
</reference>
<reference evidence="5" key="1">
    <citation type="journal article" date="2018" name="Int. J. Syst. Evol. Microbiol.">
        <title>Neptunicella marina gen. nov., sp. nov., isolated from surface seawater.</title>
        <authorList>
            <person name="Liu X."/>
            <person name="Lai Q."/>
            <person name="Du Y."/>
            <person name="Zhang X."/>
            <person name="Liu Z."/>
            <person name="Sun F."/>
            <person name="Shao Z."/>
        </authorList>
    </citation>
    <scope>NUCLEOTIDE SEQUENCE</scope>
    <source>
        <strain evidence="5">S27-2</strain>
    </source>
</reference>
<evidence type="ECO:0000259" key="4">
    <source>
        <dbReference type="Pfam" id="PF16548"/>
    </source>
</evidence>
<dbReference type="EMBL" id="JACNEP010000010">
    <property type="protein sequence ID" value="MBC3766800.1"/>
    <property type="molecule type" value="Genomic_DNA"/>
</dbReference>
<gene>
    <name evidence="5" type="ORF">H8B19_12995</name>
</gene>
<feature type="domain" description="Flagellar assembly protein T middle" evidence="3">
    <location>
        <begin position="113"/>
        <end position="259"/>
    </location>
</feature>
<dbReference type="Gene3D" id="3.40.50.10610">
    <property type="entry name" value="ABC-type transport auxiliary lipoprotein component"/>
    <property type="match status" value="1"/>
</dbReference>
<evidence type="ECO:0000313" key="5">
    <source>
        <dbReference type="EMBL" id="MBC3766800.1"/>
    </source>
</evidence>
<dbReference type="InterPro" id="IPR032386">
    <property type="entry name" value="FlgT_M"/>
</dbReference>
<feature type="domain" description="Flagellar assembly protein T C-terminal" evidence="2">
    <location>
        <begin position="305"/>
        <end position="379"/>
    </location>
</feature>
<feature type="signal peptide" evidence="1">
    <location>
        <begin position="1"/>
        <end position="21"/>
    </location>
</feature>
<keyword evidence="1" id="KW-0732">Signal</keyword>
<keyword evidence="5" id="KW-0966">Cell projection</keyword>
<evidence type="ECO:0000259" key="3">
    <source>
        <dbReference type="Pfam" id="PF16539"/>
    </source>
</evidence>
<proteinExistence type="predicted"/>
<accession>A0A8J6IW51</accession>
<sequence>MTNSVRIISFIFLFFSAFSHAVWFEASGQAVINGDNKQLARQQATQEAIKQALLFAGASVHSVQRMANGLLQDDKLEIRASGEVESLELINENISGDILTVSIRADIFTNKKQCRASDYSKSIASSWFSIRHRQQATAGELFNFGKTVAEQLQQNFQLYANASNISSLSRFYSSEQQSNKHNAIQLASKTDSQYVLFGTITEMDVEPVKQNVLKFWQDNPPLRNFTLALELYNGTTGEPLLIEQFHTQANWDFSMQENLSAASSRLWRSIYGKQVNSLLQDITYKVDELLSCQPAFGRVIKITDQKISVSLGSVDGVKSGDELQLFQLNQFYDIQGDEHMEYHIHPVKMIVSEVFAHSSILQPIGAVPLFNIQPNDFVMRR</sequence>
<dbReference type="Gene3D" id="3.30.1660.40">
    <property type="entry name" value="FlgT, N-terminal domain"/>
    <property type="match status" value="1"/>
</dbReference>
<feature type="chain" id="PRO_5035206570" evidence="1">
    <location>
        <begin position="22"/>
        <end position="381"/>
    </location>
</feature>
<keyword evidence="6" id="KW-1185">Reference proteome</keyword>
<dbReference type="InterPro" id="IPR032370">
    <property type="entry name" value="FlgT_N"/>
</dbReference>
<evidence type="ECO:0000259" key="2">
    <source>
        <dbReference type="Pfam" id="PF16538"/>
    </source>
</evidence>
<keyword evidence="5" id="KW-0969">Cilium</keyword>
<dbReference type="Pfam" id="PF16538">
    <property type="entry name" value="FlgT_C"/>
    <property type="match status" value="1"/>
</dbReference>
<dbReference type="InterPro" id="IPR038165">
    <property type="entry name" value="FlgT_C_sf"/>
</dbReference>
<dbReference type="InterPro" id="IPR038180">
    <property type="entry name" value="FlgT_N_sf"/>
</dbReference>
<evidence type="ECO:0000313" key="6">
    <source>
        <dbReference type="Proteomes" id="UP000601768"/>
    </source>
</evidence>
<dbReference type="RefSeq" id="WP_186507324.1">
    <property type="nucleotide sequence ID" value="NZ_JACNEP010000010.1"/>
</dbReference>
<dbReference type="Pfam" id="PF16548">
    <property type="entry name" value="FlgT_N"/>
    <property type="match status" value="1"/>
</dbReference>
<dbReference type="Proteomes" id="UP000601768">
    <property type="component" value="Unassembled WGS sequence"/>
</dbReference>
<evidence type="ECO:0000256" key="1">
    <source>
        <dbReference type="SAM" id="SignalP"/>
    </source>
</evidence>
<keyword evidence="5" id="KW-0282">Flagellum</keyword>
<dbReference type="InterPro" id="IPR032388">
    <property type="entry name" value="FlgT_C"/>
</dbReference>